<proteinExistence type="predicted"/>
<sequence length="106" mass="12191">MAVINFAVSDALLDRLKIEVMDTNNIVIKDVLTNEDVAYKSEIKNADSYVDESNFSRRIIKKISISTKDAETFMSQIIDDLIDQKIIEYHYNLNIVRMGSKPITEF</sequence>
<evidence type="ECO:0000313" key="1">
    <source>
        <dbReference type="EMBL" id="ETR68494.1"/>
    </source>
</evidence>
<comment type="caution">
    <text evidence="1">The sequence shown here is derived from an EMBL/GenBank/DDBJ whole genome shotgun (WGS) entry which is preliminary data.</text>
</comment>
<reference evidence="2" key="1">
    <citation type="submission" date="2012-11" db="EMBL/GenBank/DDBJ databases">
        <authorList>
            <person name="Lucero-Rivera Y.E."/>
            <person name="Tovar-Ramirez D."/>
        </authorList>
    </citation>
    <scope>NUCLEOTIDE SEQUENCE [LARGE SCALE GENOMIC DNA]</scope>
    <source>
        <strain evidence="2">Araruama</strain>
    </source>
</reference>
<protein>
    <submittedName>
        <fullName evidence="1">Uncharacterized protein</fullName>
    </submittedName>
</protein>
<accession>A0A1V1P133</accession>
<dbReference type="AlphaFoldDB" id="A0A1V1P133"/>
<name>A0A1V1P133_9BACT</name>
<gene>
    <name evidence="1" type="ORF">OMM_10477</name>
</gene>
<organism evidence="1 2">
    <name type="scientific">Candidatus Magnetoglobus multicellularis str. Araruama</name>
    <dbReference type="NCBI Taxonomy" id="890399"/>
    <lineage>
        <taxon>Bacteria</taxon>
        <taxon>Pseudomonadati</taxon>
        <taxon>Thermodesulfobacteriota</taxon>
        <taxon>Desulfobacteria</taxon>
        <taxon>Desulfobacterales</taxon>
        <taxon>Desulfobacteraceae</taxon>
        <taxon>Candidatus Magnetoglobus</taxon>
    </lineage>
</organism>
<dbReference type="Proteomes" id="UP000189670">
    <property type="component" value="Unassembled WGS sequence"/>
</dbReference>
<dbReference type="EMBL" id="ATBP01000933">
    <property type="protein sequence ID" value="ETR68494.1"/>
    <property type="molecule type" value="Genomic_DNA"/>
</dbReference>
<evidence type="ECO:0000313" key="2">
    <source>
        <dbReference type="Proteomes" id="UP000189670"/>
    </source>
</evidence>